<dbReference type="RefSeq" id="WP_262581625.1">
    <property type="nucleotide sequence ID" value="NZ_JAOQJV010000008.1"/>
</dbReference>
<evidence type="ECO:0000256" key="1">
    <source>
        <dbReference type="ARBA" id="ARBA00004651"/>
    </source>
</evidence>
<dbReference type="Pfam" id="PF01757">
    <property type="entry name" value="Acyl_transf_3"/>
    <property type="match status" value="1"/>
</dbReference>
<protein>
    <submittedName>
        <fullName evidence="11">Acyltransferase family protein</fullName>
    </submittedName>
</protein>
<feature type="transmembrane region" description="Helical" evidence="9">
    <location>
        <begin position="382"/>
        <end position="403"/>
    </location>
</feature>
<organism evidence="11 12">
    <name type="scientific">Dorea ammoniilytica</name>
    <dbReference type="NCBI Taxonomy" id="2981788"/>
    <lineage>
        <taxon>Bacteria</taxon>
        <taxon>Bacillati</taxon>
        <taxon>Bacillota</taxon>
        <taxon>Clostridia</taxon>
        <taxon>Lachnospirales</taxon>
        <taxon>Lachnospiraceae</taxon>
        <taxon>Dorea</taxon>
    </lineage>
</organism>
<evidence type="ECO:0000256" key="5">
    <source>
        <dbReference type="ARBA" id="ARBA00022989"/>
    </source>
</evidence>
<evidence type="ECO:0000256" key="2">
    <source>
        <dbReference type="ARBA" id="ARBA00022475"/>
    </source>
</evidence>
<keyword evidence="7 11" id="KW-0012">Acyltransferase</keyword>
<evidence type="ECO:0000256" key="9">
    <source>
        <dbReference type="SAM" id="Phobius"/>
    </source>
</evidence>
<proteinExistence type="predicted"/>
<feature type="transmembrane region" description="Helical" evidence="9">
    <location>
        <begin position="236"/>
        <end position="254"/>
    </location>
</feature>
<evidence type="ECO:0000313" key="12">
    <source>
        <dbReference type="Proteomes" id="UP001207605"/>
    </source>
</evidence>
<dbReference type="InterPro" id="IPR002656">
    <property type="entry name" value="Acyl_transf_3_dom"/>
</dbReference>
<evidence type="ECO:0000259" key="10">
    <source>
        <dbReference type="Pfam" id="PF01757"/>
    </source>
</evidence>
<evidence type="ECO:0000256" key="3">
    <source>
        <dbReference type="ARBA" id="ARBA00022679"/>
    </source>
</evidence>
<feature type="transmembrane region" description="Helical" evidence="9">
    <location>
        <begin position="34"/>
        <end position="55"/>
    </location>
</feature>
<evidence type="ECO:0000256" key="4">
    <source>
        <dbReference type="ARBA" id="ARBA00022692"/>
    </source>
</evidence>
<dbReference type="InterPro" id="IPR036514">
    <property type="entry name" value="SGNH_hydro_sf"/>
</dbReference>
<keyword evidence="4 9" id="KW-0812">Transmembrane</keyword>
<evidence type="ECO:0000256" key="6">
    <source>
        <dbReference type="ARBA" id="ARBA00023136"/>
    </source>
</evidence>
<feature type="region of interest" description="Disordered" evidence="8">
    <location>
        <begin position="612"/>
        <end position="656"/>
    </location>
</feature>
<sequence>MENKTKYIKGLDGLRALAVVMVLAYHLKSPFAKSGLLGVTVFFVLSGFLITRILITEIEETHTIDLKNFWVRRIRRLIPAVLSMAVVIIFVSAVVNRVVFTKGCKDFVASVLGFNNWWQIFNKVSYFEAAGAPSPFTHCWSLAIETQFYLIYPILLLLLSRVFRKRKKRGKVFASLSALLAVVSMILMAVLYNPNGDPSRVYYGTDTRAFALLIGALAAIQLEYRIIKVRLPRKIWALIGSISLVILTCMMIFISSYSSFLYYGGQAIVSLLAAFVVYAVTVSKSMLNKILGHNALKWIGDRSYSIYLWHYPIIILISGGKKSAWWIMLIEIVLSVVLAEISYRFIETPIRHGIIGEYINIINSKPTNKRERKRQIQVARRSMKVMSLATVVGAALILCMIFVPKKSTLDAVAEREKKANEVNELTKQKLEEQKKASKDKDTEDSKSEMTDEELLDSLNILLIGDSINVNVADYYYKVLPNSISDTQIGRSTLTGCDVYQYYVDSNGWDGDGVIFALGTNGPMYDTLATMREKAGDKPLFLTTIHAPTEDYESENNQEIRDFVENNDNTYLIDWYTASLDHPEYFEPDDMHLVPTGAEAYANCIKESVLSAFREREESSDKGDSKDSSNKKKSDDNSTDEKSSSSKNSMKSEDNEE</sequence>
<feature type="transmembrane region" description="Helical" evidence="9">
    <location>
        <begin position="207"/>
        <end position="224"/>
    </location>
</feature>
<feature type="transmembrane region" description="Helical" evidence="9">
    <location>
        <begin position="140"/>
        <end position="160"/>
    </location>
</feature>
<dbReference type="InterPro" id="IPR050879">
    <property type="entry name" value="Acyltransferase_3"/>
</dbReference>
<reference evidence="11 12" key="1">
    <citation type="journal article" date="2021" name="ISME Commun">
        <title>Automated analysis of genomic sequences facilitates high-throughput and comprehensive description of bacteria.</title>
        <authorList>
            <person name="Hitch T.C.A."/>
        </authorList>
    </citation>
    <scope>NUCLEOTIDE SEQUENCE [LARGE SCALE GENOMIC DNA]</scope>
    <source>
        <strain evidence="11 12">Sanger_02</strain>
    </source>
</reference>
<feature type="transmembrane region" description="Helical" evidence="9">
    <location>
        <begin position="76"/>
        <end position="95"/>
    </location>
</feature>
<keyword evidence="6 9" id="KW-0472">Membrane</keyword>
<dbReference type="Gene3D" id="3.40.50.1110">
    <property type="entry name" value="SGNH hydrolase"/>
    <property type="match status" value="1"/>
</dbReference>
<comment type="subcellular location">
    <subcellularLocation>
        <location evidence="1">Cell membrane</location>
        <topology evidence="1">Multi-pass membrane protein</topology>
    </subcellularLocation>
</comment>
<feature type="transmembrane region" description="Helical" evidence="9">
    <location>
        <begin position="260"/>
        <end position="282"/>
    </location>
</feature>
<dbReference type="GO" id="GO:0016746">
    <property type="term" value="F:acyltransferase activity"/>
    <property type="evidence" value="ECO:0007669"/>
    <property type="project" value="UniProtKB-KW"/>
</dbReference>
<comment type="caution">
    <text evidence="11">The sequence shown here is derived from an EMBL/GenBank/DDBJ whole genome shotgun (WGS) entry which is preliminary data.</text>
</comment>
<dbReference type="EMBL" id="JAOQJV010000008">
    <property type="protein sequence ID" value="MCU6700180.1"/>
    <property type="molecule type" value="Genomic_DNA"/>
</dbReference>
<evidence type="ECO:0000256" key="7">
    <source>
        <dbReference type="ARBA" id="ARBA00023315"/>
    </source>
</evidence>
<feature type="transmembrane region" description="Helical" evidence="9">
    <location>
        <begin position="12"/>
        <end position="28"/>
    </location>
</feature>
<keyword evidence="5 9" id="KW-1133">Transmembrane helix</keyword>
<feature type="domain" description="Acyltransferase 3" evidence="10">
    <location>
        <begin position="9"/>
        <end position="339"/>
    </location>
</feature>
<feature type="region of interest" description="Disordered" evidence="8">
    <location>
        <begin position="423"/>
        <end position="450"/>
    </location>
</feature>
<evidence type="ECO:0000313" key="11">
    <source>
        <dbReference type="EMBL" id="MCU6700180.1"/>
    </source>
</evidence>
<keyword evidence="12" id="KW-1185">Reference proteome</keyword>
<feature type="transmembrane region" description="Helical" evidence="9">
    <location>
        <begin position="325"/>
        <end position="346"/>
    </location>
</feature>
<dbReference type="SUPFAM" id="SSF52266">
    <property type="entry name" value="SGNH hydrolase"/>
    <property type="match status" value="1"/>
</dbReference>
<name>A0ABT2S7E9_9FIRM</name>
<feature type="transmembrane region" description="Helical" evidence="9">
    <location>
        <begin position="172"/>
        <end position="192"/>
    </location>
</feature>
<evidence type="ECO:0000256" key="8">
    <source>
        <dbReference type="SAM" id="MobiDB-lite"/>
    </source>
</evidence>
<keyword evidence="2" id="KW-1003">Cell membrane</keyword>
<feature type="compositionally biased region" description="Basic and acidic residues" evidence="8">
    <location>
        <begin position="423"/>
        <end position="449"/>
    </location>
</feature>
<accession>A0ABT2S7E9</accession>
<dbReference type="PANTHER" id="PTHR23028">
    <property type="entry name" value="ACETYLTRANSFERASE"/>
    <property type="match status" value="1"/>
</dbReference>
<feature type="transmembrane region" description="Helical" evidence="9">
    <location>
        <begin position="303"/>
        <end position="319"/>
    </location>
</feature>
<gene>
    <name evidence="11" type="ORF">OCV65_08030</name>
</gene>
<dbReference type="Proteomes" id="UP001207605">
    <property type="component" value="Unassembled WGS sequence"/>
</dbReference>
<dbReference type="PANTHER" id="PTHR23028:SF53">
    <property type="entry name" value="ACYL_TRANSF_3 DOMAIN-CONTAINING PROTEIN"/>
    <property type="match status" value="1"/>
</dbReference>
<keyword evidence="3" id="KW-0808">Transferase</keyword>